<dbReference type="InterPro" id="IPR027417">
    <property type="entry name" value="P-loop_NTPase"/>
</dbReference>
<gene>
    <name evidence="1" type="ORF">NCTC13292_02301</name>
</gene>
<dbReference type="RefSeq" id="WP_115221896.1">
    <property type="nucleotide sequence ID" value="NZ_CAXYJE010000002.1"/>
</dbReference>
<dbReference type="Proteomes" id="UP000254677">
    <property type="component" value="Unassembled WGS sequence"/>
</dbReference>
<dbReference type="Gene3D" id="3.40.50.300">
    <property type="entry name" value="P-loop containing nucleotide triphosphate hydrolases"/>
    <property type="match status" value="1"/>
</dbReference>
<dbReference type="AlphaFoldDB" id="A0A378J835"/>
<keyword evidence="2" id="KW-1185">Reference proteome</keyword>
<dbReference type="EMBL" id="UGOA01000001">
    <property type="protein sequence ID" value="STX43639.1"/>
    <property type="molecule type" value="Genomic_DNA"/>
</dbReference>
<protein>
    <submittedName>
        <fullName evidence="1">Protein IcmB (DotO)</fullName>
    </submittedName>
</protein>
<organism evidence="1 2">
    <name type="scientific">Legionella donaldsonii</name>
    <dbReference type="NCBI Taxonomy" id="45060"/>
    <lineage>
        <taxon>Bacteria</taxon>
        <taxon>Pseudomonadati</taxon>
        <taxon>Pseudomonadota</taxon>
        <taxon>Gammaproteobacteria</taxon>
        <taxon>Legionellales</taxon>
        <taxon>Legionellaceae</taxon>
        <taxon>Legionella</taxon>
    </lineage>
</organism>
<reference evidence="1 2" key="1">
    <citation type="submission" date="2018-06" db="EMBL/GenBank/DDBJ databases">
        <authorList>
            <consortium name="Pathogen Informatics"/>
            <person name="Doyle S."/>
        </authorList>
    </citation>
    <scope>NUCLEOTIDE SEQUENCE [LARGE SCALE GENOMIC DNA]</scope>
    <source>
        <strain evidence="1 2">NCTC13292</strain>
    </source>
</reference>
<evidence type="ECO:0000313" key="2">
    <source>
        <dbReference type="Proteomes" id="UP000254677"/>
    </source>
</evidence>
<accession>A0A378J835</accession>
<dbReference type="OrthoDB" id="7229084at2"/>
<evidence type="ECO:0000313" key="1">
    <source>
        <dbReference type="EMBL" id="STX43639.1"/>
    </source>
</evidence>
<name>A0A378J835_9GAMM</name>
<proteinExistence type="predicted"/>
<sequence>MGNWSESFFEGVDTFFAWLSTSLKQTTESYCDLETADSPTVLVNHDGALLSILKIEGVTALAGAEEFDRLVEGLSNAFQPAMGRPGHALQVYFSHDKQNIRKLIQDIYAPADATAKRLELGLDDLFNERVNFLAQYCAEERLYFVLYTRPYNLSQEQLKAANKAKMKMLKDTKAPPFKNTQTIYAAIPELRDTHDAYVRSILNDLDALNIYAKLVEVHDAVHAIRMTADPDFTADDWQATLPGDKIMPREVNNFDGDPSDLLWPSLAKQVLPRDAEALDLRTVRVGNKIYSSVFIDLFPKDIRPFINLFARILPSHIPWRISFLIESEGLGTIKLKGLLSAILSFSSAQNRLISDSVNLLKYLQLNTDDSIIRLRVVAATWAPEGELALLRRRSSELVKAIEGWGSTDVSEICGDPFAGFVSSMLATTINSTAVPSVAPLSDVISMLPITRPASPWEHGALLFRTPDGKPWPFQPGSTQQTTWIDLVYARPGSGKSVLSNAMNLALCLSGGLTRLPRIAIIDIGPSSSGLISLLKEALPASKRHLVAYHRLRMTPDYSINPFDTQLGCRYPTAIERSFLVNFLTLLTTPLGAAKPYDGMPDLAGMVVDELYKSLADEFNPTPYSPGVEEFIDSILEEIGFVRDSKSTWWEVTDSLYSAGFIHEAMLAQRYAMPLLADAASICRTPSIEDLYEKVTAPTGESLINAFSRMISGAVREYSILSRVTSFDIGDARVVSLDLDEVAKSGGDAADRQTSVMYMLARYVLARHYYLTEESLTNIPEQYKEYHKERVLEIREDPKRIVYDEFHRTAKSSAVRDQVIIDMREGRKWKVQIALLSQSVDDFDAVMIDFSTAIYVMDAGPSQAVEKTSQIFGLSNTAKVALRTRVHGPRQGGATFLVQYATKNGVNVQLLTLTLGPVELWAFSTTAEDAAVRNQLYRHLGPSEARRLLAAMFPNGSVAKEIEARLAAMREQTGLIEEDAKSSVVEQLVVDILNAYSKDPNVKILPKH</sequence>
<dbReference type="SUPFAM" id="SSF52540">
    <property type="entry name" value="P-loop containing nucleoside triphosphate hydrolases"/>
    <property type="match status" value="1"/>
</dbReference>